<evidence type="ECO:0000256" key="6">
    <source>
        <dbReference type="ARBA" id="ARBA00022989"/>
    </source>
</evidence>
<dbReference type="GO" id="GO:0006813">
    <property type="term" value="P:potassium ion transport"/>
    <property type="evidence" value="ECO:0007669"/>
    <property type="project" value="InterPro"/>
</dbReference>
<keyword evidence="6 8" id="KW-1133">Transmembrane helix</keyword>
<evidence type="ECO:0000256" key="5">
    <source>
        <dbReference type="ARBA" id="ARBA00022692"/>
    </source>
</evidence>
<dbReference type="InterPro" id="IPR036721">
    <property type="entry name" value="RCK_C_sf"/>
</dbReference>
<feature type="transmembrane region" description="Helical" evidence="8">
    <location>
        <begin position="505"/>
        <end position="528"/>
    </location>
</feature>
<dbReference type="Pfam" id="PF02080">
    <property type="entry name" value="TrkA_C"/>
    <property type="match status" value="2"/>
</dbReference>
<proteinExistence type="inferred from homology"/>
<dbReference type="Gene3D" id="3.30.70.1450">
    <property type="entry name" value="Regulator of K+ conductance, C-terminal domain"/>
    <property type="match status" value="2"/>
</dbReference>
<evidence type="ECO:0000313" key="11">
    <source>
        <dbReference type="Proteomes" id="UP000027466"/>
    </source>
</evidence>
<feature type="transmembrane region" description="Helical" evidence="8">
    <location>
        <begin position="155"/>
        <end position="174"/>
    </location>
</feature>
<protein>
    <submittedName>
        <fullName evidence="10">YidE/YbjL duplication</fullName>
    </submittedName>
</protein>
<reference evidence="10 11" key="1">
    <citation type="submission" date="2014-03" db="EMBL/GenBank/DDBJ databases">
        <title>Draft Genome Sequences of Four Burkholderia Strains.</title>
        <authorList>
            <person name="Liu X.Y."/>
            <person name="Li C.X."/>
            <person name="Xu J.H."/>
        </authorList>
    </citation>
    <scope>NUCLEOTIDE SEQUENCE [LARGE SCALE GENOMIC DNA]</scope>
    <source>
        <strain evidence="10 11">DSM 50014</strain>
    </source>
</reference>
<dbReference type="NCBIfam" id="TIGR01625">
    <property type="entry name" value="YidE_YbjL_dupl"/>
    <property type="match status" value="2"/>
</dbReference>
<evidence type="ECO:0000256" key="1">
    <source>
        <dbReference type="ARBA" id="ARBA00004651"/>
    </source>
</evidence>
<dbReference type="PROSITE" id="PS51202">
    <property type="entry name" value="RCK_C"/>
    <property type="match status" value="1"/>
</dbReference>
<evidence type="ECO:0000256" key="2">
    <source>
        <dbReference type="ARBA" id="ARBA00009854"/>
    </source>
</evidence>
<feature type="domain" description="RCK C-terminal" evidence="9">
    <location>
        <begin position="258"/>
        <end position="344"/>
    </location>
</feature>
<feature type="transmembrane region" description="Helical" evidence="8">
    <location>
        <begin position="444"/>
        <end position="469"/>
    </location>
</feature>
<dbReference type="PANTHER" id="PTHR30445:SF3">
    <property type="entry name" value="TRANSPORT PROTEIN YIDE-RELATED"/>
    <property type="match status" value="1"/>
</dbReference>
<dbReference type="InterPro" id="IPR006037">
    <property type="entry name" value="RCK_C"/>
</dbReference>
<evidence type="ECO:0000256" key="7">
    <source>
        <dbReference type="ARBA" id="ARBA00023136"/>
    </source>
</evidence>
<dbReference type="GO" id="GO:0005886">
    <property type="term" value="C:plasma membrane"/>
    <property type="evidence" value="ECO:0007669"/>
    <property type="project" value="UniProtKB-SubCell"/>
</dbReference>
<dbReference type="InterPro" id="IPR050144">
    <property type="entry name" value="AAE_transporter"/>
</dbReference>
<dbReference type="EMBL" id="JFHC01000001">
    <property type="protein sequence ID" value="KDR44605.1"/>
    <property type="molecule type" value="Genomic_DNA"/>
</dbReference>
<comment type="similarity">
    <text evidence="2">Belongs to the AAE transporter (TC 2.A.81) family.</text>
</comment>
<name>A0A069PVQ9_9BURK</name>
<feature type="transmembrane region" description="Helical" evidence="8">
    <location>
        <begin position="349"/>
        <end position="370"/>
    </location>
</feature>
<keyword evidence="11" id="KW-1185">Reference proteome</keyword>
<feature type="transmembrane region" description="Helical" evidence="8">
    <location>
        <begin position="376"/>
        <end position="394"/>
    </location>
</feature>
<keyword evidence="4" id="KW-1003">Cell membrane</keyword>
<comment type="subcellular location">
    <subcellularLocation>
        <location evidence="1">Cell membrane</location>
        <topology evidence="1">Multi-pass membrane protein</topology>
    </subcellularLocation>
</comment>
<accession>A0A069PVQ9</accession>
<feature type="transmembrane region" description="Helical" evidence="8">
    <location>
        <begin position="7"/>
        <end position="27"/>
    </location>
</feature>
<dbReference type="PANTHER" id="PTHR30445">
    <property type="entry name" value="K(+)_H(+) ANTIPORTER SUBUNIT KHTT"/>
    <property type="match status" value="1"/>
</dbReference>
<dbReference type="GO" id="GO:0008324">
    <property type="term" value="F:monoatomic cation transmembrane transporter activity"/>
    <property type="evidence" value="ECO:0007669"/>
    <property type="project" value="InterPro"/>
</dbReference>
<dbReference type="Pfam" id="PF06826">
    <property type="entry name" value="Asp-Al_Ex"/>
    <property type="match status" value="2"/>
</dbReference>
<dbReference type="RefSeq" id="WP_035940942.1">
    <property type="nucleotide sequence ID" value="NZ_CADFFX010000003.1"/>
</dbReference>
<sequence length="530" mass="55245">MDAIRALLESQPLFTLFLTVALGYVVGEISIKGVSLGSGAVLFVGLAIGGFAPKAAPPALLGTLGLLLFLYGIGIQYGAQFFKGLTSADGIRANAAAAFGVVGSGCVSLALVPLFGVKLDESLGMFAGSGTSTATLQAIIAAMKSDGAAVGYSVAYPFGVAGPILIIYILSALLKAKIERPPEKLIETAEIAVRNPALNGLRLADLRAKLPAGVVIAAVRREHRNQLPSEDLTLQTDDVLLTTAMDPAVLQDVAALCGEMHPGRMTKHREDLDYARVFASSRAVVGHPLGDLRFPEGVVCSIAHVRRGDADIMPSPDLILEFGDRVGLLVNRAHVKAIRKFFGDSIKGTAELSFISIGAGAAAGLLVGMIPLPIPGIGKLTLGLAALLLVALYLGKTRRFGPFVWTMPLSANLVLRNFGLTIFLAQVGIASGPKFFATVGATGVSFLLYGVVILVALVVITAIFCLWVFKLPFDMTVGVLSGATGNPAILAFANRVAPTERPDLGYAMIFPSMTIVKILFAQIAVALAGG</sequence>
<comment type="caution">
    <text evidence="10">The sequence shown here is derived from an EMBL/GenBank/DDBJ whole genome shotgun (WGS) entry which is preliminary data.</text>
</comment>
<evidence type="ECO:0000256" key="3">
    <source>
        <dbReference type="ARBA" id="ARBA00022448"/>
    </source>
</evidence>
<keyword evidence="5 8" id="KW-0812">Transmembrane</keyword>
<keyword evidence="7 8" id="KW-0472">Membrane</keyword>
<dbReference type="Proteomes" id="UP000027466">
    <property type="component" value="Unassembled WGS sequence"/>
</dbReference>
<feature type="transmembrane region" description="Helical" evidence="8">
    <location>
        <begin position="476"/>
        <end position="493"/>
    </location>
</feature>
<organism evidence="10 11">
    <name type="scientific">Caballeronia glathei</name>
    <dbReference type="NCBI Taxonomy" id="60547"/>
    <lineage>
        <taxon>Bacteria</taxon>
        <taxon>Pseudomonadati</taxon>
        <taxon>Pseudomonadota</taxon>
        <taxon>Betaproteobacteria</taxon>
        <taxon>Burkholderiales</taxon>
        <taxon>Burkholderiaceae</taxon>
        <taxon>Caballeronia</taxon>
    </lineage>
</organism>
<dbReference type="AlphaFoldDB" id="A0A069PVQ9"/>
<evidence type="ECO:0000313" key="10">
    <source>
        <dbReference type="EMBL" id="KDR44605.1"/>
    </source>
</evidence>
<feature type="transmembrane region" description="Helical" evidence="8">
    <location>
        <begin position="59"/>
        <end position="79"/>
    </location>
</feature>
<keyword evidence="3" id="KW-0813">Transport</keyword>
<evidence type="ECO:0000256" key="4">
    <source>
        <dbReference type="ARBA" id="ARBA00022475"/>
    </source>
</evidence>
<dbReference type="SUPFAM" id="SSF116726">
    <property type="entry name" value="TrkA C-terminal domain-like"/>
    <property type="match status" value="2"/>
</dbReference>
<feature type="transmembrane region" description="Helical" evidence="8">
    <location>
        <begin position="91"/>
        <end position="116"/>
    </location>
</feature>
<feature type="transmembrane region" description="Helical" evidence="8">
    <location>
        <begin position="414"/>
        <end position="432"/>
    </location>
</feature>
<evidence type="ECO:0000256" key="8">
    <source>
        <dbReference type="SAM" id="Phobius"/>
    </source>
</evidence>
<feature type="transmembrane region" description="Helical" evidence="8">
    <location>
        <begin position="33"/>
        <end position="52"/>
    </location>
</feature>
<evidence type="ECO:0000259" key="9">
    <source>
        <dbReference type="PROSITE" id="PS51202"/>
    </source>
</evidence>
<gene>
    <name evidence="10" type="ORF">BG61_00070</name>
</gene>
<dbReference type="InterPro" id="IPR006512">
    <property type="entry name" value="YidE_YbjL"/>
</dbReference>